<evidence type="ECO:0000256" key="3">
    <source>
        <dbReference type="ARBA" id="ARBA00022525"/>
    </source>
</evidence>
<keyword evidence="3 5" id="KW-0964">Secreted</keyword>
<evidence type="ECO:0000256" key="5">
    <source>
        <dbReference type="RuleBase" id="RU367124"/>
    </source>
</evidence>
<comment type="domain">
    <text evidence="5">The RxLR-dEER motif acts to carry the protein into the host cell cytoplasm through binding to cell surface phosphatidylinositol-3-phosphate.</text>
</comment>
<keyword evidence="4 5" id="KW-0732">Signal</keyword>
<evidence type="ECO:0000256" key="1">
    <source>
        <dbReference type="ARBA" id="ARBA00004613"/>
    </source>
</evidence>
<sequence length="123" mass="13917">MHFRYVLLIVTTVLFASPDIAVGKQSMATAQSSLIDGGIPKRFLRSHKLSEDNENEERGNTRNAIILKMGDWLEEGLSLSMIKPLVQHMAEGTKFANKKEGLDILLDQYHYAYLARYSLFNGK</sequence>
<name>A0A225VT35_9STRA</name>
<evidence type="ECO:0000256" key="2">
    <source>
        <dbReference type="ARBA" id="ARBA00010400"/>
    </source>
</evidence>
<dbReference type="Proteomes" id="UP000198211">
    <property type="component" value="Unassembled WGS sequence"/>
</dbReference>
<comment type="function">
    <text evidence="5">Effector that suppresses plant defense responses during pathogen infection.</text>
</comment>
<gene>
    <name evidence="6" type="ORF">PHMEG_00018736</name>
</gene>
<proteinExistence type="inferred from homology"/>
<feature type="chain" id="PRO_5044955329" description="RxLR effector protein" evidence="5">
    <location>
        <begin position="24"/>
        <end position="123"/>
    </location>
</feature>
<evidence type="ECO:0000313" key="6">
    <source>
        <dbReference type="EMBL" id="OWZ08681.1"/>
    </source>
</evidence>
<keyword evidence="7" id="KW-1185">Reference proteome</keyword>
<evidence type="ECO:0000313" key="7">
    <source>
        <dbReference type="Proteomes" id="UP000198211"/>
    </source>
</evidence>
<comment type="similarity">
    <text evidence="2 5">Belongs to the RxLR effector family.</text>
</comment>
<reference evidence="7" key="1">
    <citation type="submission" date="2017-03" db="EMBL/GenBank/DDBJ databases">
        <title>Phytopthora megakarya and P. palmivora, two closely related causual agents of cacao black pod achieved similar genome size and gene model numbers by different mechanisms.</title>
        <authorList>
            <person name="Ali S."/>
            <person name="Shao J."/>
            <person name="Larry D.J."/>
            <person name="Kronmiller B."/>
            <person name="Shen D."/>
            <person name="Strem M.D."/>
            <person name="Melnick R.L."/>
            <person name="Guiltinan M.J."/>
            <person name="Tyler B.M."/>
            <person name="Meinhardt L.W."/>
            <person name="Bailey B.A."/>
        </authorList>
    </citation>
    <scope>NUCLEOTIDE SEQUENCE [LARGE SCALE GENOMIC DNA]</scope>
    <source>
        <strain evidence="7">zdho120</strain>
    </source>
</reference>
<dbReference type="Pfam" id="PF16810">
    <property type="entry name" value="RXLR"/>
    <property type="match status" value="1"/>
</dbReference>
<comment type="subcellular location">
    <subcellularLocation>
        <location evidence="1 5">Secreted</location>
    </subcellularLocation>
</comment>
<protein>
    <recommendedName>
        <fullName evidence="5">RxLR effector protein</fullName>
    </recommendedName>
</protein>
<dbReference type="InterPro" id="IPR031825">
    <property type="entry name" value="RXLR"/>
</dbReference>
<comment type="caution">
    <text evidence="6">The sequence shown here is derived from an EMBL/GenBank/DDBJ whole genome shotgun (WGS) entry which is preliminary data.</text>
</comment>
<feature type="signal peptide" evidence="5">
    <location>
        <begin position="1"/>
        <end position="23"/>
    </location>
</feature>
<dbReference type="AlphaFoldDB" id="A0A225VT35"/>
<accession>A0A225VT35</accession>
<evidence type="ECO:0000256" key="4">
    <source>
        <dbReference type="ARBA" id="ARBA00022729"/>
    </source>
</evidence>
<dbReference type="EMBL" id="NBNE01003061">
    <property type="protein sequence ID" value="OWZ08681.1"/>
    <property type="molecule type" value="Genomic_DNA"/>
</dbReference>
<organism evidence="6 7">
    <name type="scientific">Phytophthora megakarya</name>
    <dbReference type="NCBI Taxonomy" id="4795"/>
    <lineage>
        <taxon>Eukaryota</taxon>
        <taxon>Sar</taxon>
        <taxon>Stramenopiles</taxon>
        <taxon>Oomycota</taxon>
        <taxon>Peronosporomycetes</taxon>
        <taxon>Peronosporales</taxon>
        <taxon>Peronosporaceae</taxon>
        <taxon>Phytophthora</taxon>
    </lineage>
</organism>